<protein>
    <submittedName>
        <fullName evidence="5">Helix-turn-helix domain-containing protein</fullName>
    </submittedName>
</protein>
<keyword evidence="2" id="KW-0238">DNA-binding</keyword>
<dbReference type="SMART" id="SM00342">
    <property type="entry name" value="HTH_ARAC"/>
    <property type="match status" value="1"/>
</dbReference>
<dbReference type="SUPFAM" id="SSF46689">
    <property type="entry name" value="Homeodomain-like"/>
    <property type="match status" value="1"/>
</dbReference>
<evidence type="ECO:0000256" key="1">
    <source>
        <dbReference type="ARBA" id="ARBA00023015"/>
    </source>
</evidence>
<evidence type="ECO:0000259" key="4">
    <source>
        <dbReference type="PROSITE" id="PS01124"/>
    </source>
</evidence>
<evidence type="ECO:0000313" key="5">
    <source>
        <dbReference type="EMBL" id="MCG2615506.1"/>
    </source>
</evidence>
<dbReference type="InterPro" id="IPR009057">
    <property type="entry name" value="Homeodomain-like_sf"/>
</dbReference>
<evidence type="ECO:0000256" key="3">
    <source>
        <dbReference type="ARBA" id="ARBA00023163"/>
    </source>
</evidence>
<dbReference type="Gene3D" id="1.10.10.60">
    <property type="entry name" value="Homeodomain-like"/>
    <property type="match status" value="1"/>
</dbReference>
<gene>
    <name evidence="5" type="ORF">LZZ85_14495</name>
</gene>
<dbReference type="InterPro" id="IPR018060">
    <property type="entry name" value="HTH_AraC"/>
</dbReference>
<comment type="caution">
    <text evidence="5">The sequence shown here is derived from an EMBL/GenBank/DDBJ whole genome shotgun (WGS) entry which is preliminary data.</text>
</comment>
<keyword evidence="3" id="KW-0804">Transcription</keyword>
<keyword evidence="6" id="KW-1185">Reference proteome</keyword>
<sequence>MTSATITFNGIFGGATLGAPSGSTSFEIHTLEWFFQHNRNRMIRLKTYEIIWIKSGRGQLTADHMDIELTAGKVYLLRPGQFRHLQSTQWIEGYYLSMVPDFFHLSGPDSVMPLHAGCHVVEGAMVLDTDDEIRMEAEDMLVKMRREFTLHGNSRSGILKCLFRIFMLYLSQKMEQKHSAGSTGSEKDLVNRFMDSLKKHFASRKMVSDYAHEFCVTPGHLNRIVKKISGFPVSHHIQQQIVLEAKRLARFSDRSMKEIAYALGFEDLAHFSKFFKNNSGMNFSNFKKLSADV</sequence>
<organism evidence="5 6">
    <name type="scientific">Terrimonas ginsenosidimutans</name>
    <dbReference type="NCBI Taxonomy" id="2908004"/>
    <lineage>
        <taxon>Bacteria</taxon>
        <taxon>Pseudomonadati</taxon>
        <taxon>Bacteroidota</taxon>
        <taxon>Chitinophagia</taxon>
        <taxon>Chitinophagales</taxon>
        <taxon>Chitinophagaceae</taxon>
        <taxon>Terrimonas</taxon>
    </lineage>
</organism>
<keyword evidence="1" id="KW-0805">Transcription regulation</keyword>
<reference evidence="5" key="1">
    <citation type="submission" date="2022-01" db="EMBL/GenBank/DDBJ databases">
        <authorList>
            <person name="Jo J.-H."/>
            <person name="Im W.-T."/>
        </authorList>
    </citation>
    <scope>NUCLEOTIDE SEQUENCE</scope>
    <source>
        <strain evidence="5">NA20</strain>
    </source>
</reference>
<dbReference type="Pfam" id="PF12833">
    <property type="entry name" value="HTH_18"/>
    <property type="match status" value="1"/>
</dbReference>
<dbReference type="SUPFAM" id="SSF51215">
    <property type="entry name" value="Regulatory protein AraC"/>
    <property type="match status" value="1"/>
</dbReference>
<evidence type="ECO:0000256" key="2">
    <source>
        <dbReference type="ARBA" id="ARBA00023125"/>
    </source>
</evidence>
<dbReference type="EMBL" id="JAKLTR010000009">
    <property type="protein sequence ID" value="MCG2615506.1"/>
    <property type="molecule type" value="Genomic_DNA"/>
</dbReference>
<dbReference type="Proteomes" id="UP001165367">
    <property type="component" value="Unassembled WGS sequence"/>
</dbReference>
<name>A0ABS9KT70_9BACT</name>
<feature type="domain" description="HTH araC/xylS-type" evidence="4">
    <location>
        <begin position="191"/>
        <end position="289"/>
    </location>
</feature>
<dbReference type="PANTHER" id="PTHR43280">
    <property type="entry name" value="ARAC-FAMILY TRANSCRIPTIONAL REGULATOR"/>
    <property type="match status" value="1"/>
</dbReference>
<evidence type="ECO:0000313" key="6">
    <source>
        <dbReference type="Proteomes" id="UP001165367"/>
    </source>
</evidence>
<dbReference type="PROSITE" id="PS01124">
    <property type="entry name" value="HTH_ARAC_FAMILY_2"/>
    <property type="match status" value="1"/>
</dbReference>
<proteinExistence type="predicted"/>
<dbReference type="RefSeq" id="WP_237873341.1">
    <property type="nucleotide sequence ID" value="NZ_JAKLTR010000009.1"/>
</dbReference>
<accession>A0ABS9KT70</accession>
<dbReference type="PANTHER" id="PTHR43280:SF32">
    <property type="entry name" value="TRANSCRIPTIONAL REGULATORY PROTEIN"/>
    <property type="match status" value="1"/>
</dbReference>
<dbReference type="InterPro" id="IPR037923">
    <property type="entry name" value="HTH-like"/>
</dbReference>